<evidence type="ECO:0000313" key="1">
    <source>
        <dbReference type="EMBL" id="KAF5220491.1"/>
    </source>
</evidence>
<protein>
    <submittedName>
        <fullName evidence="1">Uncharacterized protein</fullName>
    </submittedName>
</protein>
<dbReference type="Proteomes" id="UP000583944">
    <property type="component" value="Unassembled WGS sequence"/>
</dbReference>
<name>A0A7J6Y153_TRYCR</name>
<dbReference type="EMBL" id="JABDHM010000051">
    <property type="protein sequence ID" value="KAF5220491.1"/>
    <property type="molecule type" value="Genomic_DNA"/>
</dbReference>
<reference evidence="1 2" key="1">
    <citation type="journal article" date="2019" name="Genome Biol. Evol.">
        <title>Nanopore Sequencing Significantly Improves Genome Assembly of the Protozoan Parasite Trypanosoma cruzi.</title>
        <authorList>
            <person name="Diaz-Viraque F."/>
            <person name="Pita S."/>
            <person name="Greif G."/>
            <person name="de Souza R.C.M."/>
            <person name="Iraola G."/>
            <person name="Robello C."/>
        </authorList>
    </citation>
    <scope>NUCLEOTIDE SEQUENCE [LARGE SCALE GENOMIC DNA]</scope>
    <source>
        <strain evidence="1 2">Berenice</strain>
    </source>
</reference>
<dbReference type="AlphaFoldDB" id="A0A7J6Y153"/>
<evidence type="ECO:0000313" key="2">
    <source>
        <dbReference type="Proteomes" id="UP000583944"/>
    </source>
</evidence>
<organism evidence="1 2">
    <name type="scientific">Trypanosoma cruzi</name>
    <dbReference type="NCBI Taxonomy" id="5693"/>
    <lineage>
        <taxon>Eukaryota</taxon>
        <taxon>Discoba</taxon>
        <taxon>Euglenozoa</taxon>
        <taxon>Kinetoplastea</taxon>
        <taxon>Metakinetoplastina</taxon>
        <taxon>Trypanosomatida</taxon>
        <taxon>Trypanosomatidae</taxon>
        <taxon>Trypanosoma</taxon>
        <taxon>Schizotrypanum</taxon>
    </lineage>
</organism>
<comment type="caution">
    <text evidence="1">The sequence shown here is derived from an EMBL/GenBank/DDBJ whole genome shotgun (WGS) entry which is preliminary data.</text>
</comment>
<proteinExistence type="predicted"/>
<sequence length="235" mass="23943">MSRLLTVYVSYELLEDVLLSKEELPLLLLGFTRFTTGNAAWGTPVAANTTPLLYDGPTGTAGGGGVYGGPLSRGSRPIVVGGGACCCDAREKSTGTATGTLGYDDNGGGCPDSDRDTIEGVETLVPSAVDAALTLEDGAFATLIKASFLPSSGWVLECSQAGKGVGADFVTGFVGAGSDCLARFCGMIVGPGGPYFASNISLVIVVALSADTEPKFSEGEVTEGVFNCAFVLREV</sequence>
<accession>A0A7J6Y153</accession>
<gene>
    <name evidence="1" type="ORF">ECC02_006559</name>
</gene>
<dbReference type="VEuPathDB" id="TriTrypDB:ECC02_006559"/>